<name>A0A0F9MTK5_9ZZZZ</name>
<dbReference type="NCBIfam" id="TIGR01032">
    <property type="entry name" value="rplT_bact"/>
    <property type="match status" value="1"/>
</dbReference>
<evidence type="ECO:0000256" key="5">
    <source>
        <dbReference type="ARBA" id="ARBA00023274"/>
    </source>
</evidence>
<accession>A0A0F9MTK5</accession>
<dbReference type="GO" id="GO:0019843">
    <property type="term" value="F:rRNA binding"/>
    <property type="evidence" value="ECO:0007669"/>
    <property type="project" value="UniProtKB-KW"/>
</dbReference>
<dbReference type="PRINTS" id="PR00062">
    <property type="entry name" value="RIBOSOMALL20"/>
</dbReference>
<evidence type="ECO:0000256" key="3">
    <source>
        <dbReference type="ARBA" id="ARBA00022884"/>
    </source>
</evidence>
<dbReference type="Gene3D" id="1.10.1900.20">
    <property type="entry name" value="Ribosomal protein L20"/>
    <property type="match status" value="1"/>
</dbReference>
<dbReference type="PANTHER" id="PTHR10986">
    <property type="entry name" value="39S RIBOSOMAL PROTEIN L20"/>
    <property type="match status" value="1"/>
</dbReference>
<dbReference type="SUPFAM" id="SSF74731">
    <property type="entry name" value="Ribosomal protein L20"/>
    <property type="match status" value="1"/>
</dbReference>
<dbReference type="GO" id="GO:1990904">
    <property type="term" value="C:ribonucleoprotein complex"/>
    <property type="evidence" value="ECO:0007669"/>
    <property type="project" value="UniProtKB-KW"/>
</dbReference>
<protein>
    <recommendedName>
        <fullName evidence="7">50S ribosomal protein L20</fullName>
    </recommendedName>
</protein>
<evidence type="ECO:0000256" key="2">
    <source>
        <dbReference type="ARBA" id="ARBA00022730"/>
    </source>
</evidence>
<dbReference type="InterPro" id="IPR005813">
    <property type="entry name" value="Ribosomal_bL20"/>
</dbReference>
<dbReference type="FunFam" id="1.10.1900.20:FF:000001">
    <property type="entry name" value="50S ribosomal protein L20"/>
    <property type="match status" value="1"/>
</dbReference>
<dbReference type="GO" id="GO:0005840">
    <property type="term" value="C:ribosome"/>
    <property type="evidence" value="ECO:0007669"/>
    <property type="project" value="UniProtKB-KW"/>
</dbReference>
<dbReference type="GO" id="GO:0003735">
    <property type="term" value="F:structural constituent of ribosome"/>
    <property type="evidence" value="ECO:0007669"/>
    <property type="project" value="InterPro"/>
</dbReference>
<dbReference type="InterPro" id="IPR035566">
    <property type="entry name" value="Ribosomal_protein_bL20_C"/>
</dbReference>
<keyword evidence="5" id="KW-0687">Ribonucleoprotein</keyword>
<dbReference type="EMBL" id="LAZR01009447">
    <property type="protein sequence ID" value="KKM72567.1"/>
    <property type="molecule type" value="Genomic_DNA"/>
</dbReference>
<gene>
    <name evidence="6" type="ORF">LCGC14_1419250</name>
</gene>
<dbReference type="InterPro" id="IPR049946">
    <property type="entry name" value="RIBOSOMAL_L20_CS"/>
</dbReference>
<dbReference type="Gene3D" id="6.10.160.10">
    <property type="match status" value="1"/>
</dbReference>
<evidence type="ECO:0008006" key="7">
    <source>
        <dbReference type="Google" id="ProtNLM"/>
    </source>
</evidence>
<dbReference type="PROSITE" id="PS00937">
    <property type="entry name" value="RIBOSOMAL_L20"/>
    <property type="match status" value="1"/>
</dbReference>
<comment type="caution">
    <text evidence="6">The sequence shown here is derived from an EMBL/GenBank/DDBJ whole genome shotgun (WGS) entry which is preliminary data.</text>
</comment>
<dbReference type="CDD" id="cd07026">
    <property type="entry name" value="Ribosomal_L20"/>
    <property type="match status" value="1"/>
</dbReference>
<reference evidence="6" key="1">
    <citation type="journal article" date="2015" name="Nature">
        <title>Complex archaea that bridge the gap between prokaryotes and eukaryotes.</title>
        <authorList>
            <person name="Spang A."/>
            <person name="Saw J.H."/>
            <person name="Jorgensen S.L."/>
            <person name="Zaremba-Niedzwiedzka K."/>
            <person name="Martijn J."/>
            <person name="Lind A.E."/>
            <person name="van Eijk R."/>
            <person name="Schleper C."/>
            <person name="Guy L."/>
            <person name="Ettema T.J."/>
        </authorList>
    </citation>
    <scope>NUCLEOTIDE SEQUENCE</scope>
</reference>
<evidence type="ECO:0000256" key="1">
    <source>
        <dbReference type="ARBA" id="ARBA00007698"/>
    </source>
</evidence>
<dbReference type="HAMAP" id="MF_00382">
    <property type="entry name" value="Ribosomal_bL20"/>
    <property type="match status" value="1"/>
</dbReference>
<organism evidence="6">
    <name type="scientific">marine sediment metagenome</name>
    <dbReference type="NCBI Taxonomy" id="412755"/>
    <lineage>
        <taxon>unclassified sequences</taxon>
        <taxon>metagenomes</taxon>
        <taxon>ecological metagenomes</taxon>
    </lineage>
</organism>
<proteinExistence type="inferred from homology"/>
<keyword evidence="3" id="KW-0694">RNA-binding</keyword>
<keyword evidence="2" id="KW-0699">rRNA-binding</keyword>
<dbReference type="AlphaFoldDB" id="A0A0F9MTK5"/>
<evidence type="ECO:0000256" key="4">
    <source>
        <dbReference type="ARBA" id="ARBA00022980"/>
    </source>
</evidence>
<dbReference type="GO" id="GO:0006412">
    <property type="term" value="P:translation"/>
    <property type="evidence" value="ECO:0007669"/>
    <property type="project" value="InterPro"/>
</dbReference>
<sequence length="119" mass="13420">MPRAKGGYKTRRRRKKVLERAKGFFGGRSRLFKVATEAVDHALLHAYKDRKLKKRNFRALWIVRINAAARASGLTYGQFINGLKKANIGLDRKSIAEMAYNDPKAFGDLAEKVKEALAA</sequence>
<evidence type="ECO:0000313" key="6">
    <source>
        <dbReference type="EMBL" id="KKM72567.1"/>
    </source>
</evidence>
<dbReference type="Pfam" id="PF00453">
    <property type="entry name" value="Ribosomal_L20"/>
    <property type="match status" value="1"/>
</dbReference>
<comment type="similarity">
    <text evidence="1">Belongs to the bacterial ribosomal protein bL20 family.</text>
</comment>
<keyword evidence="4" id="KW-0689">Ribosomal protein</keyword>